<accession>A0ABS9CLS4</accession>
<evidence type="ECO:0000256" key="2">
    <source>
        <dbReference type="SAM" id="SignalP"/>
    </source>
</evidence>
<keyword evidence="5" id="KW-1185">Reference proteome</keyword>
<dbReference type="Proteomes" id="UP001299220">
    <property type="component" value="Unassembled WGS sequence"/>
</dbReference>
<evidence type="ECO:0000259" key="3">
    <source>
        <dbReference type="Pfam" id="PF01841"/>
    </source>
</evidence>
<dbReference type="Pfam" id="PF01841">
    <property type="entry name" value="Transglut_core"/>
    <property type="match status" value="1"/>
</dbReference>
<feature type="region of interest" description="Disordered" evidence="1">
    <location>
        <begin position="26"/>
        <end position="59"/>
    </location>
</feature>
<feature type="compositionally biased region" description="Acidic residues" evidence="1">
    <location>
        <begin position="46"/>
        <end position="57"/>
    </location>
</feature>
<comment type="caution">
    <text evidence="4">The sequence shown here is derived from an EMBL/GenBank/DDBJ whole genome shotgun (WGS) entry which is preliminary data.</text>
</comment>
<feature type="chain" id="PRO_5045090744" description="Transglutaminase-like domain-containing protein" evidence="2">
    <location>
        <begin position="20"/>
        <end position="339"/>
    </location>
</feature>
<keyword evidence="2" id="KW-0732">Signal</keyword>
<dbReference type="InterPro" id="IPR038765">
    <property type="entry name" value="Papain-like_cys_pep_sf"/>
</dbReference>
<dbReference type="EMBL" id="JAFBIT010000001">
    <property type="protein sequence ID" value="MCF2651548.1"/>
    <property type="molecule type" value="Genomic_DNA"/>
</dbReference>
<gene>
    <name evidence="4" type="ORF">JQM67_02885</name>
</gene>
<evidence type="ECO:0000313" key="4">
    <source>
        <dbReference type="EMBL" id="MCF2651548.1"/>
    </source>
</evidence>
<evidence type="ECO:0000256" key="1">
    <source>
        <dbReference type="SAM" id="MobiDB-lite"/>
    </source>
</evidence>
<dbReference type="RefSeq" id="WP_235322560.1">
    <property type="nucleotide sequence ID" value="NZ_JAFBIT010000001.1"/>
</dbReference>
<reference evidence="4 5" key="1">
    <citation type="submission" date="2020-12" db="EMBL/GenBank/DDBJ databases">
        <title>Whole genome sequences of gut porcine anaerobes.</title>
        <authorList>
            <person name="Kubasova T."/>
            <person name="Jahodarova E."/>
            <person name="Rychlik I."/>
        </authorList>
    </citation>
    <scope>NUCLEOTIDE SEQUENCE [LARGE SCALE GENOMIC DNA]</scope>
    <source>
        <strain evidence="4 5">An867</strain>
    </source>
</reference>
<proteinExistence type="predicted"/>
<evidence type="ECO:0000313" key="5">
    <source>
        <dbReference type="Proteomes" id="UP001299220"/>
    </source>
</evidence>
<organism evidence="4 5">
    <name type="scientific">Anaeromassilibacillus senegalensis</name>
    <dbReference type="NCBI Taxonomy" id="1673717"/>
    <lineage>
        <taxon>Bacteria</taxon>
        <taxon>Bacillati</taxon>
        <taxon>Bacillota</taxon>
        <taxon>Clostridia</taxon>
        <taxon>Eubacteriales</taxon>
        <taxon>Acutalibacteraceae</taxon>
        <taxon>Anaeromassilibacillus</taxon>
    </lineage>
</organism>
<protein>
    <recommendedName>
        <fullName evidence="3">Transglutaminase-like domain-containing protein</fullName>
    </recommendedName>
</protein>
<feature type="domain" description="Transglutaminase-like" evidence="3">
    <location>
        <begin position="157"/>
        <end position="245"/>
    </location>
</feature>
<dbReference type="PROSITE" id="PS51257">
    <property type="entry name" value="PROKAR_LIPOPROTEIN"/>
    <property type="match status" value="1"/>
</dbReference>
<sequence>MKRLFILLLSLSMLLVAFAGCGSQPSDPADLTPTPAPEPAPGDPGFLEEPESSEEPAPEPCVFNTDRYVVSMDAQVYLGDARGDYEALIDAVCAGEESVAAADLESAEKAVAVFEESPYRAFAQPEITDGAILITYSGTGSADAFDEAAKYVVEGAVYTESNTLETALGLYRAVSSCFTFEESEDNSLYRMMTEKKGGTAEFAAALNYLFNQNGIPSQLAYGTAADDEHFWVIAELDGHLYHFDPTFENGSTGGAGLSYFGMSDDTRVYTGCALPFTTGQGSYEETHDKLCSDTKFDTMFTDVTSWECDVRAHFLYLAYGFEEDYLTSVSTGTFTAAAG</sequence>
<dbReference type="SUPFAM" id="SSF54001">
    <property type="entry name" value="Cysteine proteinases"/>
    <property type="match status" value="1"/>
</dbReference>
<feature type="signal peptide" evidence="2">
    <location>
        <begin position="1"/>
        <end position="19"/>
    </location>
</feature>
<dbReference type="InterPro" id="IPR002931">
    <property type="entry name" value="Transglutaminase-like"/>
</dbReference>
<name>A0ABS9CLS4_9FIRM</name>
<dbReference type="Gene3D" id="3.10.620.30">
    <property type="match status" value="1"/>
</dbReference>